<reference evidence="2" key="1">
    <citation type="submission" date="2025-08" db="UniProtKB">
        <authorList>
            <consortium name="Ensembl"/>
        </authorList>
    </citation>
    <scope>IDENTIFICATION</scope>
</reference>
<dbReference type="Pfam" id="PF00023">
    <property type="entry name" value="Ank"/>
    <property type="match status" value="1"/>
</dbReference>
<dbReference type="OMA" id="GANIHDX"/>
<feature type="repeat" description="ANK" evidence="1">
    <location>
        <begin position="75"/>
        <end position="107"/>
    </location>
</feature>
<name>A0A8C3IXR7_CHRPI</name>
<evidence type="ECO:0000256" key="1">
    <source>
        <dbReference type="PROSITE-ProRule" id="PRU00023"/>
    </source>
</evidence>
<dbReference type="PANTHER" id="PTHR22677">
    <property type="entry name" value="ANKYRIN REPEAT DOMAIN-CONTAINING PROTEIN 60"/>
    <property type="match status" value="1"/>
</dbReference>
<dbReference type="PROSITE" id="PS50088">
    <property type="entry name" value="ANK_REPEAT"/>
    <property type="match status" value="6"/>
</dbReference>
<feature type="repeat" description="ANK" evidence="1">
    <location>
        <begin position="174"/>
        <end position="206"/>
    </location>
</feature>
<dbReference type="GeneTree" id="ENSGT00940000153902"/>
<accession>A0A8C3IXR7</accession>
<dbReference type="SMART" id="SM00248">
    <property type="entry name" value="ANK"/>
    <property type="match status" value="7"/>
</dbReference>
<evidence type="ECO:0000313" key="2">
    <source>
        <dbReference type="Ensembl" id="ENSCPBP00000039568.1"/>
    </source>
</evidence>
<dbReference type="InterPro" id="IPR002110">
    <property type="entry name" value="Ankyrin_rpt"/>
</dbReference>
<feature type="repeat" description="ANK" evidence="1">
    <location>
        <begin position="272"/>
        <end position="304"/>
    </location>
</feature>
<evidence type="ECO:0000313" key="3">
    <source>
        <dbReference type="Proteomes" id="UP000694380"/>
    </source>
</evidence>
<dbReference type="AlphaFoldDB" id="A0A8C3IXR7"/>
<dbReference type="InterPro" id="IPR039323">
    <property type="entry name" value="ANKRD_45/46/60"/>
</dbReference>
<dbReference type="PRINTS" id="PR01415">
    <property type="entry name" value="ANKYRIN"/>
</dbReference>
<protein>
    <submittedName>
        <fullName evidence="2">Ankyrin repeat domain 29</fullName>
    </submittedName>
</protein>
<keyword evidence="1" id="KW-0040">ANK repeat</keyword>
<organism evidence="2 3">
    <name type="scientific">Chrysemys picta bellii</name>
    <name type="common">Western painted turtle</name>
    <name type="synonym">Emys bellii</name>
    <dbReference type="NCBI Taxonomy" id="8478"/>
    <lineage>
        <taxon>Eukaryota</taxon>
        <taxon>Metazoa</taxon>
        <taxon>Chordata</taxon>
        <taxon>Craniata</taxon>
        <taxon>Vertebrata</taxon>
        <taxon>Euteleostomi</taxon>
        <taxon>Archelosauria</taxon>
        <taxon>Testudinata</taxon>
        <taxon>Testudines</taxon>
        <taxon>Cryptodira</taxon>
        <taxon>Durocryptodira</taxon>
        <taxon>Testudinoidea</taxon>
        <taxon>Emydidae</taxon>
        <taxon>Chrysemys</taxon>
    </lineage>
</organism>
<dbReference type="Proteomes" id="UP000694380">
    <property type="component" value="Unplaced"/>
</dbReference>
<feature type="repeat" description="ANK" evidence="1">
    <location>
        <begin position="108"/>
        <end position="140"/>
    </location>
</feature>
<dbReference type="Gene3D" id="1.25.40.20">
    <property type="entry name" value="Ankyrin repeat-containing domain"/>
    <property type="match status" value="3"/>
</dbReference>
<dbReference type="Pfam" id="PF12796">
    <property type="entry name" value="Ank_2"/>
    <property type="match status" value="2"/>
</dbReference>
<gene>
    <name evidence="2" type="primary">ANKRD29</name>
</gene>
<proteinExistence type="predicted"/>
<sequence length="331" mass="36105">MSRCCDVQNVFQEGNTARKCCILGCKERKPGSSSAVVEQWASRCGLQRQRRPSIHACQEHMLYITLHSFKHFTTLGTTALMVASHYGHIECVRELVLQGADINLQRESGTTALFFAAQQGHNDVVRFLFEFGASTEFRTKDGGTALLAACQYGHTRVVETLLKHGANIHDQLCDGATALFLAAQGGYLDVIRLLLSSGAKVNQPRQDGTAPLWIASQMGHSEIVRVMLLRGADRDATRNDGTTALLKAANKGYHDVIEELLKFSPALGLLKNGTSALHAAVLGGNIKAVALLLEAGADPSLKNKANELPAELTQNERILRLLRAKEKHRKS</sequence>
<reference evidence="2" key="2">
    <citation type="submission" date="2025-09" db="UniProtKB">
        <authorList>
            <consortium name="Ensembl"/>
        </authorList>
    </citation>
    <scope>IDENTIFICATION</scope>
</reference>
<dbReference type="SUPFAM" id="SSF48403">
    <property type="entry name" value="Ankyrin repeat"/>
    <property type="match status" value="1"/>
</dbReference>
<dbReference type="InterPro" id="IPR036770">
    <property type="entry name" value="Ankyrin_rpt-contain_sf"/>
</dbReference>
<dbReference type="Ensembl" id="ENSCPBT00000046378.1">
    <property type="protein sequence ID" value="ENSCPBP00000039568.1"/>
    <property type="gene ID" value="ENSCPBG00000027240.1"/>
</dbReference>
<dbReference type="PANTHER" id="PTHR22677:SF4">
    <property type="entry name" value="USHER SYNDROME TYPE-1G PROTEIN-LIKE PROTEIN"/>
    <property type="match status" value="1"/>
</dbReference>
<feature type="repeat" description="ANK" evidence="1">
    <location>
        <begin position="207"/>
        <end position="239"/>
    </location>
</feature>
<keyword evidence="3" id="KW-1185">Reference proteome</keyword>
<feature type="repeat" description="ANK" evidence="1">
    <location>
        <begin position="141"/>
        <end position="169"/>
    </location>
</feature>
<dbReference type="PROSITE" id="PS50297">
    <property type="entry name" value="ANK_REP_REGION"/>
    <property type="match status" value="6"/>
</dbReference>